<dbReference type="Gene3D" id="2.60.40.10">
    <property type="entry name" value="Immunoglobulins"/>
    <property type="match status" value="1"/>
</dbReference>
<gene>
    <name evidence="2" type="ORF">EWB00_004502</name>
</gene>
<sequence length="207" mass="24222">MPTKHYLIIHGPMHTNASINSTVRLKCRVQLLIQNNTTELKMNYSKTIEESMLNKRNWSEISSSSPSSSTGLGWHIINPHLLPNKLKIIVQWMKDGFGYDQDALEQTFNGRYTLIESKEKDIYDLMIRNIQFEDEGEYACQARLIEMTNPYHRLHYHHHHQFVNYTKVYDRSIKVDQINNLDTSIHQDSLDLPMSLIKSNTAYLNVI</sequence>
<evidence type="ECO:0000313" key="2">
    <source>
        <dbReference type="EMBL" id="TNN11567.1"/>
    </source>
</evidence>
<evidence type="ECO:0000313" key="3">
    <source>
        <dbReference type="Proteomes" id="UP000311919"/>
    </source>
</evidence>
<dbReference type="SUPFAM" id="SSF48726">
    <property type="entry name" value="Immunoglobulin"/>
    <property type="match status" value="1"/>
</dbReference>
<dbReference type="Pfam" id="PF07679">
    <property type="entry name" value="I-set"/>
    <property type="match status" value="1"/>
</dbReference>
<dbReference type="InterPro" id="IPR013783">
    <property type="entry name" value="Ig-like_fold"/>
</dbReference>
<name>A0A4Z2D512_SCHJA</name>
<dbReference type="Proteomes" id="UP000311919">
    <property type="component" value="Unassembled WGS sequence"/>
</dbReference>
<proteinExistence type="predicted"/>
<dbReference type="AlphaFoldDB" id="A0A4Z2D512"/>
<dbReference type="InterPro" id="IPR013098">
    <property type="entry name" value="Ig_I-set"/>
</dbReference>
<dbReference type="InterPro" id="IPR007110">
    <property type="entry name" value="Ig-like_dom"/>
</dbReference>
<dbReference type="OrthoDB" id="10028801at2759"/>
<dbReference type="PROSITE" id="PS50835">
    <property type="entry name" value="IG_LIKE"/>
    <property type="match status" value="1"/>
</dbReference>
<dbReference type="EMBL" id="SKCS01000288">
    <property type="protein sequence ID" value="TNN11567.1"/>
    <property type="molecule type" value="Genomic_DNA"/>
</dbReference>
<dbReference type="InterPro" id="IPR036179">
    <property type="entry name" value="Ig-like_dom_sf"/>
</dbReference>
<feature type="non-terminal residue" evidence="2">
    <location>
        <position position="207"/>
    </location>
</feature>
<reference evidence="2 3" key="1">
    <citation type="submission" date="2019-03" db="EMBL/GenBank/DDBJ databases">
        <title>An improved genome assembly of the fluke Schistosoma japonicum.</title>
        <authorList>
            <person name="Hu W."/>
            <person name="Luo F."/>
            <person name="Yin M."/>
            <person name="Mo X."/>
            <person name="Sun C."/>
            <person name="Wu Q."/>
            <person name="Zhu B."/>
            <person name="Xiang M."/>
            <person name="Wang J."/>
            <person name="Wang Y."/>
            <person name="Zhang T."/>
            <person name="Xu B."/>
            <person name="Zheng H."/>
            <person name="Feng Z."/>
        </authorList>
    </citation>
    <scope>NUCLEOTIDE SEQUENCE [LARGE SCALE GENOMIC DNA]</scope>
    <source>
        <strain evidence="2">HuSjv2</strain>
        <tissue evidence="2">Worms</tissue>
    </source>
</reference>
<organism evidence="2 3">
    <name type="scientific">Schistosoma japonicum</name>
    <name type="common">Blood fluke</name>
    <dbReference type="NCBI Taxonomy" id="6182"/>
    <lineage>
        <taxon>Eukaryota</taxon>
        <taxon>Metazoa</taxon>
        <taxon>Spiralia</taxon>
        <taxon>Lophotrochozoa</taxon>
        <taxon>Platyhelminthes</taxon>
        <taxon>Trematoda</taxon>
        <taxon>Digenea</taxon>
        <taxon>Strigeidida</taxon>
        <taxon>Schistosomatoidea</taxon>
        <taxon>Schistosomatidae</taxon>
        <taxon>Schistosoma</taxon>
    </lineage>
</organism>
<accession>A0A4Z2D512</accession>
<dbReference type="STRING" id="6182.A0A4Z2D512"/>
<keyword evidence="3" id="KW-1185">Reference proteome</keyword>
<feature type="domain" description="Ig-like" evidence="1">
    <location>
        <begin position="2"/>
        <end position="142"/>
    </location>
</feature>
<comment type="caution">
    <text evidence="2">The sequence shown here is derived from an EMBL/GenBank/DDBJ whole genome shotgun (WGS) entry which is preliminary data.</text>
</comment>
<protein>
    <submittedName>
        <fullName evidence="2">Irregular chiasm C roughest</fullName>
    </submittedName>
</protein>
<evidence type="ECO:0000259" key="1">
    <source>
        <dbReference type="PROSITE" id="PS50835"/>
    </source>
</evidence>